<evidence type="ECO:0000313" key="6">
    <source>
        <dbReference type="Proteomes" id="UP001202887"/>
    </source>
</evidence>
<keyword evidence="5" id="KW-1185">Reference proteome</keyword>
<feature type="compositionally biased region" description="Low complexity" evidence="1">
    <location>
        <begin position="217"/>
        <end position="228"/>
    </location>
</feature>
<reference evidence="4" key="3">
    <citation type="submission" date="2022-03" db="EMBL/GenBank/DDBJ databases">
        <authorList>
            <person name="Ryngajllo M."/>
            <person name="Jacek P."/>
            <person name="Kubiak K."/>
        </authorList>
    </citation>
    <scope>NUCLEOTIDE SEQUENCE</scope>
    <source>
        <strain evidence="4">SI1</strain>
    </source>
</reference>
<sequence length="247" mass="25390">MIRQMRVAAFASLLLCGGMVLPVVAHADAPQWLAPPVMYPPDTWKGRGVAIVRILDKLDAHVQILNIPAGQDATYKSLTLHARACLERPPTLPADTAAWLAVRDAHEGMTPFDGWMLTQEPALGLFQNPLYDVQVVGCAGADVAPIPPPLAVVQQQATPADVPAAPSTAALGTAAMTPDGAASPATPQTATPQQATALPPLPPLPPQPSSPPPARPAAPSLSSPVAPMAAPPPAAEDNSAAAPLLLH</sequence>
<feature type="signal peptide" evidence="2">
    <location>
        <begin position="1"/>
        <end position="27"/>
    </location>
</feature>
<evidence type="ECO:0000256" key="1">
    <source>
        <dbReference type="SAM" id="MobiDB-lite"/>
    </source>
</evidence>
<feature type="compositionally biased region" description="Pro residues" evidence="1">
    <location>
        <begin position="199"/>
        <end position="216"/>
    </location>
</feature>
<reference evidence="4" key="2">
    <citation type="journal article" date="2021" name="Polymers (Basel)">
        <title>Highly Stretchable Bacterial Cellulose Produced by Komagataeibacter hansenii SI1.</title>
        <authorList>
            <person name="Cielecka I."/>
            <person name="Ryngajllo M."/>
            <person name="Maniukiewicz W."/>
            <person name="Bielecki S."/>
        </authorList>
    </citation>
    <scope>NUCLEOTIDE SEQUENCE</scope>
    <source>
        <strain evidence="4">SI1</strain>
    </source>
</reference>
<dbReference type="AlphaFoldDB" id="A0AAW5ENS7"/>
<dbReference type="InterPro" id="IPR019225">
    <property type="entry name" value="DUF2155"/>
</dbReference>
<name>A0AAW5ENS7_NOVHA</name>
<evidence type="ECO:0000313" key="4">
    <source>
        <dbReference type="EMBL" id="MCJ8353476.1"/>
    </source>
</evidence>
<evidence type="ECO:0000313" key="3">
    <source>
        <dbReference type="EMBL" id="GEC62440.1"/>
    </source>
</evidence>
<evidence type="ECO:0000256" key="2">
    <source>
        <dbReference type="SAM" id="SignalP"/>
    </source>
</evidence>
<dbReference type="EMBL" id="JAIBCX010000010">
    <property type="protein sequence ID" value="MCJ8353476.1"/>
    <property type="molecule type" value="Genomic_DNA"/>
</dbReference>
<dbReference type="Proteomes" id="UP001202887">
    <property type="component" value="Unassembled WGS sequence"/>
</dbReference>
<dbReference type="EMBL" id="BJNN01000024">
    <property type="protein sequence ID" value="GEC62440.1"/>
    <property type="molecule type" value="Genomic_DNA"/>
</dbReference>
<comment type="caution">
    <text evidence="4">The sequence shown here is derived from an EMBL/GenBank/DDBJ whole genome shotgun (WGS) entry which is preliminary data.</text>
</comment>
<evidence type="ECO:0000313" key="5">
    <source>
        <dbReference type="Proteomes" id="UP000319478"/>
    </source>
</evidence>
<dbReference type="RefSeq" id="WP_003617444.1">
    <property type="nucleotide sequence ID" value="NZ_BJNN01000024.1"/>
</dbReference>
<feature type="region of interest" description="Disordered" evidence="1">
    <location>
        <begin position="174"/>
        <end position="247"/>
    </location>
</feature>
<feature type="compositionally biased region" description="Low complexity" evidence="1">
    <location>
        <begin position="174"/>
        <end position="198"/>
    </location>
</feature>
<dbReference type="Pfam" id="PF09923">
    <property type="entry name" value="DUF2155"/>
    <property type="match status" value="1"/>
</dbReference>
<organism evidence="4 6">
    <name type="scientific">Novacetimonas hansenii</name>
    <name type="common">Komagataeibacter hansenii</name>
    <dbReference type="NCBI Taxonomy" id="436"/>
    <lineage>
        <taxon>Bacteria</taxon>
        <taxon>Pseudomonadati</taxon>
        <taxon>Pseudomonadota</taxon>
        <taxon>Alphaproteobacteria</taxon>
        <taxon>Acetobacterales</taxon>
        <taxon>Acetobacteraceae</taxon>
        <taxon>Novacetimonas</taxon>
    </lineage>
</organism>
<reference evidence="3 5" key="1">
    <citation type="submission" date="2019-06" db="EMBL/GenBank/DDBJ databases">
        <title>Whole genome shotgun sequence of Komagataeibacter hansenii NBRC 14820.</title>
        <authorList>
            <person name="Hosoyama A."/>
            <person name="Uohara A."/>
            <person name="Ohji S."/>
            <person name="Ichikawa N."/>
        </authorList>
    </citation>
    <scope>NUCLEOTIDE SEQUENCE [LARGE SCALE GENOMIC DNA]</scope>
    <source>
        <strain evidence="3 5">NBRC 14820</strain>
    </source>
</reference>
<dbReference type="Proteomes" id="UP000319478">
    <property type="component" value="Unassembled WGS sequence"/>
</dbReference>
<keyword evidence="2" id="KW-0732">Signal</keyword>
<accession>A0AAW5ENS7</accession>
<proteinExistence type="predicted"/>
<feature type="chain" id="PRO_5043431204" evidence="2">
    <location>
        <begin position="28"/>
        <end position="247"/>
    </location>
</feature>
<gene>
    <name evidence="3" type="ORF">GHA01_02890</name>
    <name evidence="4" type="ORF">K1W68_05645</name>
</gene>
<protein>
    <submittedName>
        <fullName evidence="4">DUF2155 domain-containing protein</fullName>
    </submittedName>
</protein>